<dbReference type="GO" id="GO:0005886">
    <property type="term" value="C:plasma membrane"/>
    <property type="evidence" value="ECO:0007669"/>
    <property type="project" value="TreeGrafter"/>
</dbReference>
<keyword evidence="1" id="KW-0472">Membrane</keyword>
<organism evidence="3 4">
    <name type="scientific">Candidatus Neomicrothrix subdominans</name>
    <dbReference type="NCBI Taxonomy" id="2954438"/>
    <lineage>
        <taxon>Bacteria</taxon>
        <taxon>Bacillati</taxon>
        <taxon>Actinomycetota</taxon>
        <taxon>Acidimicrobiia</taxon>
        <taxon>Acidimicrobiales</taxon>
        <taxon>Microthrixaceae</taxon>
        <taxon>Candidatus Neomicrothrix</taxon>
    </lineage>
</organism>
<keyword evidence="1" id="KW-0812">Transmembrane</keyword>
<gene>
    <name evidence="3" type="ORF">IPN02_05375</name>
</gene>
<dbReference type="Gene3D" id="3.40.50.620">
    <property type="entry name" value="HUPs"/>
    <property type="match status" value="1"/>
</dbReference>
<accession>A0A936NBA5</accession>
<evidence type="ECO:0000313" key="3">
    <source>
        <dbReference type="EMBL" id="MBK9296288.1"/>
    </source>
</evidence>
<dbReference type="EMBL" id="JADJZA010000001">
    <property type="protein sequence ID" value="MBK9296288.1"/>
    <property type="molecule type" value="Genomic_DNA"/>
</dbReference>
<dbReference type="InterPro" id="IPR014729">
    <property type="entry name" value="Rossmann-like_a/b/a_fold"/>
</dbReference>
<evidence type="ECO:0000256" key="1">
    <source>
        <dbReference type="SAM" id="Phobius"/>
    </source>
</evidence>
<dbReference type="AlphaFoldDB" id="A0A936NBA5"/>
<dbReference type="PANTHER" id="PTHR30336">
    <property type="entry name" value="INNER MEMBRANE PROTEIN, PROBABLE PERMEASE"/>
    <property type="match status" value="1"/>
</dbReference>
<name>A0A936NBA5_9ACTN</name>
<dbReference type="Proteomes" id="UP000727993">
    <property type="component" value="Unassembled WGS sequence"/>
</dbReference>
<dbReference type="PANTHER" id="PTHR30336:SF20">
    <property type="entry name" value="DUF218 DOMAIN-CONTAINING PROTEIN"/>
    <property type="match status" value="1"/>
</dbReference>
<evidence type="ECO:0000313" key="4">
    <source>
        <dbReference type="Proteomes" id="UP000727993"/>
    </source>
</evidence>
<feature type="domain" description="DUF218" evidence="2">
    <location>
        <begin position="43"/>
        <end position="165"/>
    </location>
</feature>
<dbReference type="Pfam" id="PF02698">
    <property type="entry name" value="DUF218"/>
    <property type="match status" value="1"/>
</dbReference>
<sequence length="199" mass="21528">MPRPRRARWWVLLAIPVLVVGYLGITFVQVRSAAGRDDRTPVDAIVVLGAAQYDGRPSPVLKRRLDHALELYRADVAPEIVLTGGKRDGDRFTEAFTGFKYLRQAGVPDDALVIISDGANTWESLAAAARQLKAQGDNRIVLVSDPYHNERLLGTAEELGLSAGVSSTGAEASLRQLAGETAAVALGRLIGYRRLLRLG</sequence>
<proteinExistence type="predicted"/>
<reference evidence="3 4" key="1">
    <citation type="submission" date="2020-10" db="EMBL/GenBank/DDBJ databases">
        <title>Connecting structure to function with the recovery of over 1000 high-quality activated sludge metagenome-assembled genomes encoding full-length rRNA genes using long-read sequencing.</title>
        <authorList>
            <person name="Singleton C.M."/>
            <person name="Petriglieri F."/>
            <person name="Kristensen J.M."/>
            <person name="Kirkegaard R.H."/>
            <person name="Michaelsen T.Y."/>
            <person name="Andersen M.H."/>
            <person name="Karst S.M."/>
            <person name="Dueholm M.S."/>
            <person name="Nielsen P.H."/>
            <person name="Albertsen M."/>
        </authorList>
    </citation>
    <scope>NUCLEOTIDE SEQUENCE [LARGE SCALE GENOMIC DNA]</scope>
    <source>
        <strain evidence="3">Lyne_18-Q3-R50-59_MAXAC.006</strain>
    </source>
</reference>
<evidence type="ECO:0000259" key="2">
    <source>
        <dbReference type="Pfam" id="PF02698"/>
    </source>
</evidence>
<keyword evidence="1" id="KW-1133">Transmembrane helix</keyword>
<dbReference type="InterPro" id="IPR051599">
    <property type="entry name" value="Cell_Envelope_Assoc"/>
</dbReference>
<dbReference type="CDD" id="cd06259">
    <property type="entry name" value="YdcF-like"/>
    <property type="match status" value="1"/>
</dbReference>
<comment type="caution">
    <text evidence="3">The sequence shown here is derived from an EMBL/GenBank/DDBJ whole genome shotgun (WGS) entry which is preliminary data.</text>
</comment>
<feature type="transmembrane region" description="Helical" evidence="1">
    <location>
        <begin position="9"/>
        <end position="30"/>
    </location>
</feature>
<protein>
    <submittedName>
        <fullName evidence="3">YdcF family protein</fullName>
    </submittedName>
</protein>
<dbReference type="InterPro" id="IPR003848">
    <property type="entry name" value="DUF218"/>
</dbReference>